<evidence type="ECO:0000259" key="3">
    <source>
        <dbReference type="Pfam" id="PF22685"/>
    </source>
</evidence>
<accession>A0ABN1GQ21</accession>
<reference evidence="4 5" key="1">
    <citation type="journal article" date="2019" name="Int. J. Syst. Evol. Microbiol.">
        <title>The Global Catalogue of Microorganisms (GCM) 10K type strain sequencing project: providing services to taxonomists for standard genome sequencing and annotation.</title>
        <authorList>
            <consortium name="The Broad Institute Genomics Platform"/>
            <consortium name="The Broad Institute Genome Sequencing Center for Infectious Disease"/>
            <person name="Wu L."/>
            <person name="Ma J."/>
        </authorList>
    </citation>
    <scope>NUCLEOTIDE SEQUENCE [LARGE SCALE GENOMIC DNA]</scope>
    <source>
        <strain evidence="4 5">JCM 10671</strain>
    </source>
</reference>
<dbReference type="InterPro" id="IPR050463">
    <property type="entry name" value="Gfo/Idh/MocA_oxidrdct_glycsds"/>
</dbReference>
<dbReference type="SUPFAM" id="SSF51735">
    <property type="entry name" value="NAD(P)-binding Rossmann-fold domains"/>
    <property type="match status" value="1"/>
</dbReference>
<organism evidence="4 5">
    <name type="scientific">Sporichthya brevicatena</name>
    <dbReference type="NCBI Taxonomy" id="171442"/>
    <lineage>
        <taxon>Bacteria</taxon>
        <taxon>Bacillati</taxon>
        <taxon>Actinomycetota</taxon>
        <taxon>Actinomycetes</taxon>
        <taxon>Sporichthyales</taxon>
        <taxon>Sporichthyaceae</taxon>
        <taxon>Sporichthya</taxon>
    </lineage>
</organism>
<gene>
    <name evidence="4" type="ORF">GCM10009547_17710</name>
</gene>
<dbReference type="PANTHER" id="PTHR43818:SF11">
    <property type="entry name" value="BCDNA.GH03377"/>
    <property type="match status" value="1"/>
</dbReference>
<dbReference type="SUPFAM" id="SSF55347">
    <property type="entry name" value="Glyceraldehyde-3-phosphate dehydrogenase-like, C-terminal domain"/>
    <property type="match status" value="1"/>
</dbReference>
<dbReference type="InterPro" id="IPR000683">
    <property type="entry name" value="Gfo/Idh/MocA-like_OxRdtase_N"/>
</dbReference>
<keyword evidence="1" id="KW-0560">Oxidoreductase</keyword>
<proteinExistence type="predicted"/>
<protein>
    <submittedName>
        <fullName evidence="4">Gfo/Idh/MocA family oxidoreductase</fullName>
    </submittedName>
</protein>
<feature type="domain" description="Gal80p-like C-terminal" evidence="3">
    <location>
        <begin position="135"/>
        <end position="273"/>
    </location>
</feature>
<name>A0ABN1GQ21_9ACTN</name>
<evidence type="ECO:0000256" key="1">
    <source>
        <dbReference type="ARBA" id="ARBA00023002"/>
    </source>
</evidence>
<evidence type="ECO:0000259" key="2">
    <source>
        <dbReference type="Pfam" id="PF01408"/>
    </source>
</evidence>
<dbReference type="Proteomes" id="UP001500957">
    <property type="component" value="Unassembled WGS sequence"/>
</dbReference>
<dbReference type="Pfam" id="PF22685">
    <property type="entry name" value="Gal80p_C-like"/>
    <property type="match status" value="1"/>
</dbReference>
<dbReference type="Gene3D" id="3.30.360.10">
    <property type="entry name" value="Dihydrodipicolinate Reductase, domain 2"/>
    <property type="match status" value="1"/>
</dbReference>
<dbReference type="Pfam" id="PF01408">
    <property type="entry name" value="GFO_IDH_MocA"/>
    <property type="match status" value="1"/>
</dbReference>
<feature type="domain" description="Gfo/Idh/MocA-like oxidoreductase N-terminal" evidence="2">
    <location>
        <begin position="7"/>
        <end position="128"/>
    </location>
</feature>
<sequence>MSPAPLGVGIVGLSASRGWAGTAHVPAIRAIPGLELRAASASSAASGQAAAEAHEVPIACADAAELAAHPDVDLVVITVKVPYHAELVRHAIAHGKKVLCEWPLGNGTAEAEALTAEAAERGVHAWVGLQARATPAIRHAADLVATGEIGEVLSTTLVGVGGEWGGVVRPGGEYLIDAANGATLLTVPVGHAVDALAWTLGEFAEVSATVTTRQPTVRHVETSEEMTMTAPDQVAITGTLAGGAVVNVHFRGGNTRDQKLRWIVSGTKGELVFVGVHGHLQFGMVELFKGTGDDKILSPVEIPGGYELVPHGRGGPSYTVAQAYAGLLRDLDDGGHRTPTFADALRRHRMLDAVQTAADTGTRQRCAD</sequence>
<dbReference type="EMBL" id="BAAAHE010000013">
    <property type="protein sequence ID" value="GAA0616133.1"/>
    <property type="molecule type" value="Genomic_DNA"/>
</dbReference>
<evidence type="ECO:0000313" key="5">
    <source>
        <dbReference type="Proteomes" id="UP001500957"/>
    </source>
</evidence>
<dbReference type="InterPro" id="IPR055080">
    <property type="entry name" value="Gal80p-like_C"/>
</dbReference>
<dbReference type="Gene3D" id="3.40.50.720">
    <property type="entry name" value="NAD(P)-binding Rossmann-like Domain"/>
    <property type="match status" value="1"/>
</dbReference>
<keyword evidence="5" id="KW-1185">Reference proteome</keyword>
<comment type="caution">
    <text evidence="4">The sequence shown here is derived from an EMBL/GenBank/DDBJ whole genome shotgun (WGS) entry which is preliminary data.</text>
</comment>
<evidence type="ECO:0000313" key="4">
    <source>
        <dbReference type="EMBL" id="GAA0616133.1"/>
    </source>
</evidence>
<dbReference type="RefSeq" id="WP_344603742.1">
    <property type="nucleotide sequence ID" value="NZ_BAAAHE010000013.1"/>
</dbReference>
<dbReference type="PANTHER" id="PTHR43818">
    <property type="entry name" value="BCDNA.GH03377"/>
    <property type="match status" value="1"/>
</dbReference>
<dbReference type="InterPro" id="IPR036291">
    <property type="entry name" value="NAD(P)-bd_dom_sf"/>
</dbReference>